<dbReference type="SMART" id="SM01235">
    <property type="entry name" value="Haem_bd"/>
    <property type="match status" value="1"/>
</dbReference>
<dbReference type="OrthoDB" id="196738at2"/>
<feature type="domain" description="Haem-binding" evidence="1">
    <location>
        <begin position="6"/>
        <end position="145"/>
    </location>
</feature>
<dbReference type="Proteomes" id="UP000184287">
    <property type="component" value="Unassembled WGS sequence"/>
</dbReference>
<dbReference type="AlphaFoldDB" id="A0A1M5BZG6"/>
<dbReference type="Pfam" id="PF14376">
    <property type="entry name" value="Haem_bd"/>
    <property type="match status" value="1"/>
</dbReference>
<dbReference type="STRING" id="288992.SAMN04488522_1021425"/>
<proteinExistence type="predicted"/>
<organism evidence="2 3">
    <name type="scientific">Pedobacter caeni</name>
    <dbReference type="NCBI Taxonomy" id="288992"/>
    <lineage>
        <taxon>Bacteria</taxon>
        <taxon>Pseudomonadati</taxon>
        <taxon>Bacteroidota</taxon>
        <taxon>Sphingobacteriia</taxon>
        <taxon>Sphingobacteriales</taxon>
        <taxon>Sphingobacteriaceae</taxon>
        <taxon>Pedobacter</taxon>
    </lineage>
</organism>
<sequence>MIRKVLLIFAMLMLVVQLFRPGRNISTSASPNAIEANYKVPKEIGVLLRRSCYDCHSNNTIYPWYSNIQPFSWWLQSHVNDGKEELNFDQFNSYNIKKKKHKLDEIVEVIEKDEMPLSSYTLVHRKAVLSAPDKDKIIAWAKGLNNAIN</sequence>
<evidence type="ECO:0000313" key="2">
    <source>
        <dbReference type="EMBL" id="SHF47879.1"/>
    </source>
</evidence>
<dbReference type="EMBL" id="FQUQ01000002">
    <property type="protein sequence ID" value="SHF47879.1"/>
    <property type="molecule type" value="Genomic_DNA"/>
</dbReference>
<evidence type="ECO:0000313" key="3">
    <source>
        <dbReference type="Proteomes" id="UP000184287"/>
    </source>
</evidence>
<protein>
    <submittedName>
        <fullName evidence="2">Haem-binding domain-containing protein</fullName>
    </submittedName>
</protein>
<dbReference type="RefSeq" id="WP_073231681.1">
    <property type="nucleotide sequence ID" value="NZ_FQUQ01000002.1"/>
</dbReference>
<evidence type="ECO:0000259" key="1">
    <source>
        <dbReference type="SMART" id="SM01235"/>
    </source>
</evidence>
<gene>
    <name evidence="2" type="ORF">SAMN04488522_1021425</name>
</gene>
<dbReference type="InterPro" id="IPR025992">
    <property type="entry name" value="Haem-bd"/>
</dbReference>
<reference evidence="3" key="1">
    <citation type="submission" date="2016-11" db="EMBL/GenBank/DDBJ databases">
        <authorList>
            <person name="Varghese N."/>
            <person name="Submissions S."/>
        </authorList>
    </citation>
    <scope>NUCLEOTIDE SEQUENCE [LARGE SCALE GENOMIC DNA]</scope>
    <source>
        <strain evidence="3">DSM 16990</strain>
    </source>
</reference>
<accession>A0A1M5BZG6</accession>
<keyword evidence="3" id="KW-1185">Reference proteome</keyword>
<name>A0A1M5BZG6_9SPHI</name>